<protein>
    <submittedName>
        <fullName evidence="1">Leucine rich repeat variant</fullName>
    </submittedName>
</protein>
<dbReference type="STRING" id="366602.Caul_4998"/>
<dbReference type="SUPFAM" id="SSF48371">
    <property type="entry name" value="ARM repeat"/>
    <property type="match status" value="1"/>
</dbReference>
<gene>
    <name evidence="1" type="ordered locus">Caul_4998</name>
</gene>
<dbReference type="InterPro" id="IPR011989">
    <property type="entry name" value="ARM-like"/>
</dbReference>
<proteinExistence type="predicted"/>
<sequence length="146" mass="16867">MIESAEEFVRLRTSQVPADYHRAAHEPASMQVWLDVIARYPGMKEWVVHNKTIPIEILRLLADDEDPSIRREVLRKNKVLGRNKIDRALVEKFARDPDEEVRADVAGNRDAPRDIVEQLANDPSSWVYVRARERLAEWAAPDAEKT</sequence>
<evidence type="ECO:0000313" key="1">
    <source>
        <dbReference type="EMBL" id="ABZ74118.1"/>
    </source>
</evidence>
<accession>B0T6B5</accession>
<dbReference type="AlphaFoldDB" id="B0T6B5"/>
<dbReference type="OrthoDB" id="9132361at2"/>
<dbReference type="KEGG" id="cak:Caul_4998"/>
<dbReference type="InterPro" id="IPR016024">
    <property type="entry name" value="ARM-type_fold"/>
</dbReference>
<dbReference type="HOGENOM" id="CLU_1864391_0_0_5"/>
<name>B0T6B5_CAUSK</name>
<organism evidence="1">
    <name type="scientific">Caulobacter sp. (strain K31)</name>
    <dbReference type="NCBI Taxonomy" id="366602"/>
    <lineage>
        <taxon>Bacteria</taxon>
        <taxon>Pseudomonadati</taxon>
        <taxon>Pseudomonadota</taxon>
        <taxon>Alphaproteobacteria</taxon>
        <taxon>Caulobacterales</taxon>
        <taxon>Caulobacteraceae</taxon>
        <taxon>Caulobacter</taxon>
    </lineage>
</organism>
<dbReference type="Gene3D" id="1.25.10.10">
    <property type="entry name" value="Leucine-rich Repeat Variant"/>
    <property type="match status" value="1"/>
</dbReference>
<dbReference type="EMBL" id="CP000927">
    <property type="protein sequence ID" value="ABZ74118.1"/>
    <property type="molecule type" value="Genomic_DNA"/>
</dbReference>
<reference evidence="1" key="1">
    <citation type="submission" date="2008-01" db="EMBL/GenBank/DDBJ databases">
        <title>Complete sequence of chromosome of Caulobacter sp. K31.</title>
        <authorList>
            <consortium name="US DOE Joint Genome Institute"/>
            <person name="Copeland A."/>
            <person name="Lucas S."/>
            <person name="Lapidus A."/>
            <person name="Barry K."/>
            <person name="Glavina del Rio T."/>
            <person name="Dalin E."/>
            <person name="Tice H."/>
            <person name="Pitluck S."/>
            <person name="Bruce D."/>
            <person name="Goodwin L."/>
            <person name="Thompson L.S."/>
            <person name="Brettin T."/>
            <person name="Detter J.C."/>
            <person name="Han C."/>
            <person name="Schmutz J."/>
            <person name="Larimer F."/>
            <person name="Land M."/>
            <person name="Hauser L."/>
            <person name="Kyrpides N."/>
            <person name="Kim E."/>
            <person name="Stephens C."/>
            <person name="Richardson P."/>
        </authorList>
    </citation>
    <scope>NUCLEOTIDE SEQUENCE [LARGE SCALE GENOMIC DNA]</scope>
    <source>
        <strain evidence="1">K31</strain>
    </source>
</reference>
<dbReference type="eggNOG" id="ENOG5032ZBP">
    <property type="taxonomic scope" value="Bacteria"/>
</dbReference>
<dbReference type="InterPro" id="IPR004830">
    <property type="entry name" value="LRR_variant"/>
</dbReference>
<dbReference type="Pfam" id="PF01816">
    <property type="entry name" value="LRV"/>
    <property type="match status" value="1"/>
</dbReference>